<dbReference type="Pfam" id="PF03683">
    <property type="entry name" value="UPF0175"/>
    <property type="match status" value="1"/>
</dbReference>
<accession>A0A9X2V7M9</accession>
<dbReference type="Proteomes" id="UP001155144">
    <property type="component" value="Unassembled WGS sequence"/>
</dbReference>
<proteinExistence type="predicted"/>
<reference evidence="1" key="1">
    <citation type="submission" date="2022-08" db="EMBL/GenBank/DDBJ databases">
        <title>Genomic Encyclopedia of Type Strains, Phase V (KMG-V): Genome sequencing to study the core and pangenomes of soil and plant-associated prokaryotes.</title>
        <authorList>
            <person name="Whitman W."/>
        </authorList>
    </citation>
    <scope>NUCLEOTIDE SEQUENCE</scope>
    <source>
        <strain evidence="1">SP3026</strain>
    </source>
</reference>
<gene>
    <name evidence="1" type="ORF">GGP45_003126</name>
</gene>
<comment type="caution">
    <text evidence="1">The sequence shown here is derived from an EMBL/GenBank/DDBJ whole genome shotgun (WGS) entry which is preliminary data.</text>
</comment>
<sequence length="53" mass="6026">MGRITSGHAAEMAGMDRVPFLNELGRHRISVVNYSPEELTREIEEAKQRAQNE</sequence>
<dbReference type="EMBL" id="JANUBL010000009">
    <property type="protein sequence ID" value="MCS4122759.1"/>
    <property type="molecule type" value="Genomic_DNA"/>
</dbReference>
<dbReference type="AlphaFoldDB" id="A0A9X2V7M9"/>
<name>A0A9X2V7M9_9BACT</name>
<evidence type="ECO:0000313" key="1">
    <source>
        <dbReference type="EMBL" id="MCS4122759.1"/>
    </source>
</evidence>
<evidence type="ECO:0000313" key="2">
    <source>
        <dbReference type="Proteomes" id="UP001155144"/>
    </source>
</evidence>
<organism evidence="1 2">
    <name type="scientific">Salinibacter ruber</name>
    <dbReference type="NCBI Taxonomy" id="146919"/>
    <lineage>
        <taxon>Bacteria</taxon>
        <taxon>Pseudomonadati</taxon>
        <taxon>Rhodothermota</taxon>
        <taxon>Rhodothermia</taxon>
        <taxon>Rhodothermales</taxon>
        <taxon>Salinibacteraceae</taxon>
        <taxon>Salinibacter</taxon>
    </lineage>
</organism>
<protein>
    <submittedName>
        <fullName evidence="1">HTH domain antitoxin</fullName>
    </submittedName>
</protein>
<dbReference type="InterPro" id="IPR005368">
    <property type="entry name" value="UPF0175"/>
</dbReference>